<organism evidence="9 10">
    <name type="scientific">Candidatus Gottesmanbacteria bacterium RBG_16_37_8</name>
    <dbReference type="NCBI Taxonomy" id="1798371"/>
    <lineage>
        <taxon>Bacteria</taxon>
        <taxon>Candidatus Gottesmaniibacteriota</taxon>
    </lineage>
</organism>
<evidence type="ECO:0000256" key="6">
    <source>
        <dbReference type="ARBA" id="ARBA00022840"/>
    </source>
</evidence>
<dbReference type="GO" id="GO:0005524">
    <property type="term" value="F:ATP binding"/>
    <property type="evidence" value="ECO:0007669"/>
    <property type="project" value="UniProtKB-KW"/>
</dbReference>
<protein>
    <recommendedName>
        <fullName evidence="8">Phosphoribosyl-ATP pyrophosphatase</fullName>
        <shortName evidence="8">PRA-PH</shortName>
        <ecNumber evidence="8">3.6.1.31</ecNumber>
    </recommendedName>
</protein>
<name>A0A1F5YTR6_9BACT</name>
<dbReference type="FunFam" id="1.10.287.1080:FF:000002">
    <property type="entry name" value="Histidine biosynthesis bifunctional protein HisIE"/>
    <property type="match status" value="1"/>
</dbReference>
<comment type="caution">
    <text evidence="9">The sequence shown here is derived from an EMBL/GenBank/DDBJ whole genome shotgun (WGS) entry which is preliminary data.</text>
</comment>
<evidence type="ECO:0000313" key="9">
    <source>
        <dbReference type="EMBL" id="OGG03600.1"/>
    </source>
</evidence>
<evidence type="ECO:0000313" key="10">
    <source>
        <dbReference type="Proteomes" id="UP000176665"/>
    </source>
</evidence>
<comment type="pathway">
    <text evidence="2 8">Amino-acid biosynthesis; L-histidine biosynthesis; L-histidine from 5-phospho-alpha-D-ribose 1-diphosphate: step 2/9.</text>
</comment>
<dbReference type="UniPathway" id="UPA00031">
    <property type="reaction ID" value="UER00007"/>
</dbReference>
<keyword evidence="8" id="KW-0963">Cytoplasm</keyword>
<accession>A0A1F5YTR6</accession>
<evidence type="ECO:0000256" key="8">
    <source>
        <dbReference type="HAMAP-Rule" id="MF_01020"/>
    </source>
</evidence>
<comment type="subcellular location">
    <subcellularLocation>
        <location evidence="8">Cytoplasm</location>
    </subcellularLocation>
</comment>
<proteinExistence type="inferred from homology"/>
<sequence length="98" mass="11496">MTLEELYQKIRDRKKAMPENSYVASLFREGRDRIIKKVGEEATEVIIAVKNNNKKEIISEVTDLWFHLLVLLADNNITIKDIILELTKRDKNNQRSLL</sequence>
<comment type="catalytic activity">
    <reaction evidence="1 8">
        <text>1-(5-phospho-beta-D-ribosyl)-ATP + H2O = 1-(5-phospho-beta-D-ribosyl)-5'-AMP + diphosphate + H(+)</text>
        <dbReference type="Rhea" id="RHEA:22828"/>
        <dbReference type="ChEBI" id="CHEBI:15377"/>
        <dbReference type="ChEBI" id="CHEBI:15378"/>
        <dbReference type="ChEBI" id="CHEBI:33019"/>
        <dbReference type="ChEBI" id="CHEBI:59457"/>
        <dbReference type="ChEBI" id="CHEBI:73183"/>
        <dbReference type="EC" id="3.6.1.31"/>
    </reaction>
</comment>
<comment type="similarity">
    <text evidence="8">Belongs to the PRA-PH family.</text>
</comment>
<keyword evidence="4 8" id="KW-0547">Nucleotide-binding</keyword>
<evidence type="ECO:0000256" key="2">
    <source>
        <dbReference type="ARBA" id="ARBA00005204"/>
    </source>
</evidence>
<evidence type="ECO:0000256" key="7">
    <source>
        <dbReference type="ARBA" id="ARBA00023102"/>
    </source>
</evidence>
<dbReference type="InterPro" id="IPR008179">
    <property type="entry name" value="HisE"/>
</dbReference>
<reference evidence="9 10" key="1">
    <citation type="journal article" date="2016" name="Nat. Commun.">
        <title>Thousands of microbial genomes shed light on interconnected biogeochemical processes in an aquifer system.</title>
        <authorList>
            <person name="Anantharaman K."/>
            <person name="Brown C.T."/>
            <person name="Hug L.A."/>
            <person name="Sharon I."/>
            <person name="Castelle C.J."/>
            <person name="Probst A.J."/>
            <person name="Thomas B.C."/>
            <person name="Singh A."/>
            <person name="Wilkins M.J."/>
            <person name="Karaoz U."/>
            <person name="Brodie E.L."/>
            <person name="Williams K.H."/>
            <person name="Hubbard S.S."/>
            <person name="Banfield J.F."/>
        </authorList>
    </citation>
    <scope>NUCLEOTIDE SEQUENCE [LARGE SCALE GENOMIC DNA]</scope>
</reference>
<dbReference type="NCBIfam" id="TIGR03188">
    <property type="entry name" value="histidine_hisI"/>
    <property type="match status" value="1"/>
</dbReference>
<dbReference type="GO" id="GO:0004636">
    <property type="term" value="F:phosphoribosyl-ATP diphosphatase activity"/>
    <property type="evidence" value="ECO:0007669"/>
    <property type="project" value="UniProtKB-UniRule"/>
</dbReference>
<keyword evidence="7 8" id="KW-0368">Histidine biosynthesis</keyword>
<dbReference type="EC" id="3.6.1.31" evidence="8"/>
<dbReference type="GO" id="GO:0000105">
    <property type="term" value="P:L-histidine biosynthetic process"/>
    <property type="evidence" value="ECO:0007669"/>
    <property type="project" value="UniProtKB-UniRule"/>
</dbReference>
<dbReference type="InterPro" id="IPR021130">
    <property type="entry name" value="PRib-ATP_PPHydrolase-like"/>
</dbReference>
<gene>
    <name evidence="8" type="primary">hisE</name>
    <name evidence="9" type="ORF">A2W14_03430</name>
</gene>
<dbReference type="EMBL" id="MFJA01000022">
    <property type="protein sequence ID" value="OGG03600.1"/>
    <property type="molecule type" value="Genomic_DNA"/>
</dbReference>
<dbReference type="HAMAP" id="MF_01020">
    <property type="entry name" value="HisE"/>
    <property type="match status" value="1"/>
</dbReference>
<evidence type="ECO:0000256" key="5">
    <source>
        <dbReference type="ARBA" id="ARBA00022801"/>
    </source>
</evidence>
<evidence type="ECO:0000256" key="4">
    <source>
        <dbReference type="ARBA" id="ARBA00022741"/>
    </source>
</evidence>
<evidence type="ECO:0000256" key="1">
    <source>
        <dbReference type="ARBA" id="ARBA00001460"/>
    </source>
</evidence>
<dbReference type="PANTHER" id="PTHR42945">
    <property type="entry name" value="HISTIDINE BIOSYNTHESIS BIFUNCTIONAL PROTEIN"/>
    <property type="match status" value="1"/>
</dbReference>
<dbReference type="SUPFAM" id="SSF101386">
    <property type="entry name" value="all-alpha NTP pyrophosphatases"/>
    <property type="match status" value="1"/>
</dbReference>
<dbReference type="GO" id="GO:0005737">
    <property type="term" value="C:cytoplasm"/>
    <property type="evidence" value="ECO:0007669"/>
    <property type="project" value="UniProtKB-SubCell"/>
</dbReference>
<dbReference type="NCBIfam" id="NF001611">
    <property type="entry name" value="PRK00400.1-3"/>
    <property type="match status" value="1"/>
</dbReference>
<keyword evidence="5 8" id="KW-0378">Hydrolase</keyword>
<dbReference type="Proteomes" id="UP000176665">
    <property type="component" value="Unassembled WGS sequence"/>
</dbReference>
<dbReference type="PANTHER" id="PTHR42945:SF1">
    <property type="entry name" value="HISTIDINE BIOSYNTHESIS BIFUNCTIONAL PROTEIN HIS7"/>
    <property type="match status" value="1"/>
</dbReference>
<dbReference type="Gene3D" id="1.10.287.1080">
    <property type="entry name" value="MazG-like"/>
    <property type="match status" value="1"/>
</dbReference>
<dbReference type="CDD" id="cd11534">
    <property type="entry name" value="NTP-PPase_HisIE_like"/>
    <property type="match status" value="1"/>
</dbReference>
<keyword evidence="6 8" id="KW-0067">ATP-binding</keyword>
<keyword evidence="3 8" id="KW-0028">Amino-acid biosynthesis</keyword>
<dbReference type="Pfam" id="PF01503">
    <property type="entry name" value="PRA-PH"/>
    <property type="match status" value="1"/>
</dbReference>
<evidence type="ECO:0000256" key="3">
    <source>
        <dbReference type="ARBA" id="ARBA00022605"/>
    </source>
</evidence>
<dbReference type="AlphaFoldDB" id="A0A1F5YTR6"/>
<dbReference type="STRING" id="1798371.A2W14_03430"/>